<gene>
    <name evidence="1" type="ORF">pneo_cds_163</name>
</gene>
<evidence type="ECO:0000313" key="1">
    <source>
        <dbReference type="EMBL" id="AVK75770.1"/>
    </source>
</evidence>
<name>A0A2U7UBS1_9VIRU</name>
<organism evidence="1">
    <name type="scientific">Pandoravirus neocaledonia</name>
    <dbReference type="NCBI Taxonomy" id="2107708"/>
    <lineage>
        <taxon>Viruses</taxon>
        <taxon>Pandoravirus</taxon>
    </lineage>
</organism>
<reference evidence="1" key="1">
    <citation type="journal article" date="2018" name="Nat. Commun.">
        <title>Diversity and evolution of the emerging Pandoraviridae family.</title>
        <authorList>
            <person name="Legendre M."/>
            <person name="Fabre E."/>
            <person name="Poirot O."/>
            <person name="Jeudy S."/>
            <person name="Lartigue A."/>
            <person name="Alempic J.M."/>
            <person name="Beucher L."/>
            <person name="Philippe N."/>
            <person name="Bertaux L."/>
            <person name="Christo-Foroux E."/>
            <person name="Labadie K."/>
            <person name="Coute Y."/>
            <person name="Abergel C."/>
            <person name="Claverie J.M."/>
        </authorList>
    </citation>
    <scope>NUCLEOTIDE SEQUENCE [LARGE SCALE GENOMIC DNA]</scope>
    <source>
        <strain evidence="1">Neocaledonia</strain>
    </source>
</reference>
<proteinExistence type="predicted"/>
<dbReference type="RefSeq" id="YP_009481773.1">
    <property type="nucleotide sequence ID" value="NC_037666.1"/>
</dbReference>
<dbReference type="GeneID" id="36842483"/>
<sequence length="204" mass="22139">MTTAMPPRTTRNRTACAPAFMVTLAVVCVLVVAHGALAFEFGGSPIISYGQRFKIFSLSASTFCRADCAQTECAVLCDVDVANMDQATYFALGGSCGRVVSSNLTMNSLYIFNGDSCESRSGSIQNPHQFRCDRPQCGVDAQRFNFHNVMPPSDGWLRGNDSVICMREAGLAPPNNWCIGQGWPGSLLCMFPACYPGFKFVIDE</sequence>
<protein>
    <submittedName>
        <fullName evidence="1">Uncharacterized protein</fullName>
    </submittedName>
</protein>
<dbReference type="EMBL" id="MG011690">
    <property type="protein sequence ID" value="AVK75770.1"/>
    <property type="molecule type" value="Genomic_DNA"/>
</dbReference>
<accession>A0A2U7UBS1</accession>
<dbReference type="KEGG" id="vg:36842483"/>
<dbReference type="Proteomes" id="UP000249287">
    <property type="component" value="Segment"/>
</dbReference>